<evidence type="ECO:0000256" key="2">
    <source>
        <dbReference type="ARBA" id="ARBA00023015"/>
    </source>
</evidence>
<evidence type="ECO:0000256" key="4">
    <source>
        <dbReference type="ARBA" id="ARBA00023163"/>
    </source>
</evidence>
<dbReference type="Proteomes" id="UP001352263">
    <property type="component" value="Unassembled WGS sequence"/>
</dbReference>
<evidence type="ECO:0000259" key="5">
    <source>
        <dbReference type="PROSITE" id="PS50931"/>
    </source>
</evidence>
<organism evidence="6 7">
    <name type="scientific">Noviherbaspirillum album</name>
    <dbReference type="NCBI Taxonomy" id="3080276"/>
    <lineage>
        <taxon>Bacteria</taxon>
        <taxon>Pseudomonadati</taxon>
        <taxon>Pseudomonadota</taxon>
        <taxon>Betaproteobacteria</taxon>
        <taxon>Burkholderiales</taxon>
        <taxon>Oxalobacteraceae</taxon>
        <taxon>Noviherbaspirillum</taxon>
    </lineage>
</organism>
<evidence type="ECO:0000313" key="7">
    <source>
        <dbReference type="Proteomes" id="UP001352263"/>
    </source>
</evidence>
<dbReference type="EMBL" id="JAWIIV010000003">
    <property type="protein sequence ID" value="MEC4718458.1"/>
    <property type="molecule type" value="Genomic_DNA"/>
</dbReference>
<dbReference type="RefSeq" id="WP_326505195.1">
    <property type="nucleotide sequence ID" value="NZ_JAWIIV010000003.1"/>
</dbReference>
<dbReference type="Gene3D" id="3.40.190.290">
    <property type="match status" value="1"/>
</dbReference>
<feature type="domain" description="HTH lysR-type" evidence="5">
    <location>
        <begin position="1"/>
        <end position="59"/>
    </location>
</feature>
<comment type="caution">
    <text evidence="6">The sequence shown here is derived from an EMBL/GenBank/DDBJ whole genome shotgun (WGS) entry which is preliminary data.</text>
</comment>
<reference evidence="6 7" key="1">
    <citation type="submission" date="2023-10" db="EMBL/GenBank/DDBJ databases">
        <title>Noviherbaspirillum sp. CPCC 100848 genome assembly.</title>
        <authorList>
            <person name="Li X.Y."/>
            <person name="Fang X.M."/>
        </authorList>
    </citation>
    <scope>NUCLEOTIDE SEQUENCE [LARGE SCALE GENOMIC DNA]</scope>
    <source>
        <strain evidence="6 7">CPCC 100848</strain>
    </source>
</reference>
<name>A0ABU6J4S4_9BURK</name>
<sequence>MERLVEMMAFAKVVETKSFSAAAVALKTSKSLVSKQVSNLEAALGVRLLNRTTRRMSLTEIGAAYYEHCSRISQEIDAAAETVTQLQVEPRGVLRITSPVIFASLHLAPAMQSFMRRYDEVEIELNATDRPVDIVEEGYDLAIRITDHPAPTMVARRIAPVRWVTCAAPAYLEKHGTPTTPQELAQHHCLLYQGIPTLRSGWRYQTGGREVSPSTNGKCRVNNSEVLLQLALGGMGIVLFPTYILGPYLKDGRLRQILPDFEANPGMAMHAIYLPNRYMQPKVRAFIDHLMEHFGPEPHWDQF</sequence>
<gene>
    <name evidence="6" type="ORF">RY831_04825</name>
</gene>
<evidence type="ECO:0000313" key="6">
    <source>
        <dbReference type="EMBL" id="MEC4718458.1"/>
    </source>
</evidence>
<dbReference type="Pfam" id="PF03466">
    <property type="entry name" value="LysR_substrate"/>
    <property type="match status" value="1"/>
</dbReference>
<protein>
    <submittedName>
        <fullName evidence="6">LysR family transcriptional regulator</fullName>
    </submittedName>
</protein>
<dbReference type="InterPro" id="IPR058163">
    <property type="entry name" value="LysR-type_TF_proteobact-type"/>
</dbReference>
<dbReference type="PANTHER" id="PTHR30537">
    <property type="entry name" value="HTH-TYPE TRANSCRIPTIONAL REGULATOR"/>
    <property type="match status" value="1"/>
</dbReference>
<dbReference type="Gene3D" id="1.10.10.10">
    <property type="entry name" value="Winged helix-like DNA-binding domain superfamily/Winged helix DNA-binding domain"/>
    <property type="match status" value="1"/>
</dbReference>
<keyword evidence="7" id="KW-1185">Reference proteome</keyword>
<keyword evidence="3" id="KW-0238">DNA-binding</keyword>
<dbReference type="PANTHER" id="PTHR30537:SF5">
    <property type="entry name" value="HTH-TYPE TRANSCRIPTIONAL ACTIVATOR TTDR-RELATED"/>
    <property type="match status" value="1"/>
</dbReference>
<keyword evidence="4" id="KW-0804">Transcription</keyword>
<dbReference type="InterPro" id="IPR036390">
    <property type="entry name" value="WH_DNA-bd_sf"/>
</dbReference>
<dbReference type="Pfam" id="PF00126">
    <property type="entry name" value="HTH_1"/>
    <property type="match status" value="1"/>
</dbReference>
<dbReference type="SUPFAM" id="SSF46785">
    <property type="entry name" value="Winged helix' DNA-binding domain"/>
    <property type="match status" value="1"/>
</dbReference>
<dbReference type="InterPro" id="IPR036388">
    <property type="entry name" value="WH-like_DNA-bd_sf"/>
</dbReference>
<comment type="similarity">
    <text evidence="1">Belongs to the LysR transcriptional regulatory family.</text>
</comment>
<keyword evidence="2" id="KW-0805">Transcription regulation</keyword>
<dbReference type="SUPFAM" id="SSF53850">
    <property type="entry name" value="Periplasmic binding protein-like II"/>
    <property type="match status" value="1"/>
</dbReference>
<evidence type="ECO:0000256" key="3">
    <source>
        <dbReference type="ARBA" id="ARBA00023125"/>
    </source>
</evidence>
<dbReference type="CDD" id="cd08422">
    <property type="entry name" value="PBP2_CrgA_like"/>
    <property type="match status" value="1"/>
</dbReference>
<proteinExistence type="inferred from homology"/>
<dbReference type="InterPro" id="IPR000847">
    <property type="entry name" value="LysR_HTH_N"/>
</dbReference>
<dbReference type="PROSITE" id="PS50931">
    <property type="entry name" value="HTH_LYSR"/>
    <property type="match status" value="1"/>
</dbReference>
<evidence type="ECO:0000256" key="1">
    <source>
        <dbReference type="ARBA" id="ARBA00009437"/>
    </source>
</evidence>
<accession>A0ABU6J4S4</accession>
<dbReference type="InterPro" id="IPR005119">
    <property type="entry name" value="LysR_subst-bd"/>
</dbReference>